<feature type="domain" description="DUF1206" evidence="2">
    <location>
        <begin position="123"/>
        <end position="200"/>
    </location>
</feature>
<organism evidence="3 4">
    <name type="scientific">Brevundimonas aurantiaca</name>
    <dbReference type="NCBI Taxonomy" id="74316"/>
    <lineage>
        <taxon>Bacteria</taxon>
        <taxon>Pseudomonadati</taxon>
        <taxon>Pseudomonadota</taxon>
        <taxon>Alphaproteobacteria</taxon>
        <taxon>Caulobacterales</taxon>
        <taxon>Caulobacteraceae</taxon>
        <taxon>Brevundimonas</taxon>
    </lineage>
</organism>
<reference evidence="3 4" key="1">
    <citation type="submission" date="2020-08" db="EMBL/GenBank/DDBJ databases">
        <title>Genomic Encyclopedia of Type Strains, Phase IV (KMG-IV): sequencing the most valuable type-strain genomes for metagenomic binning, comparative biology and taxonomic classification.</title>
        <authorList>
            <person name="Goeker M."/>
        </authorList>
    </citation>
    <scope>NUCLEOTIDE SEQUENCE [LARGE SCALE GENOMIC DNA]</scope>
    <source>
        <strain evidence="3 4">DSM 4731</strain>
    </source>
</reference>
<protein>
    <recommendedName>
        <fullName evidence="2">DUF1206 domain-containing protein</fullName>
    </recommendedName>
</protein>
<feature type="transmembrane region" description="Helical" evidence="1">
    <location>
        <begin position="178"/>
        <end position="196"/>
    </location>
</feature>
<comment type="caution">
    <text evidence="3">The sequence shown here is derived from an EMBL/GenBank/DDBJ whole genome shotgun (WGS) entry which is preliminary data.</text>
</comment>
<feature type="transmembrane region" description="Helical" evidence="1">
    <location>
        <begin position="123"/>
        <end position="143"/>
    </location>
</feature>
<feature type="transmembrane region" description="Helical" evidence="1">
    <location>
        <begin position="225"/>
        <end position="246"/>
    </location>
</feature>
<sequence length="303" mass="31763">MAVARLRHAAAALGRTVRDRLAAARRTPPLHVLIEQAARIGYGARGFVYLSAGALTLLAALDRIGDAVGTGGAAGWLAEQPFGRVWLVALGLGLWAFVGWRVLQAVFDADHAGRDLKGWATRAGQAASGLFYGLLAAGVFEYLDEAGGATSQAADQAESIAENQEKAAMVLDLPFGDLLLMSAGLVVLGVGIGNIVRAFRDDFDAALACPDGLRRPASILARIGYGARGFAYLPLGVFVVLAGLHTRSGEVTNTAAALETLESQPGGSWILGLTAVGLMAFGAFAFVEARWRRIRPPRDLKLG</sequence>
<evidence type="ECO:0000313" key="3">
    <source>
        <dbReference type="EMBL" id="MBB5741039.1"/>
    </source>
</evidence>
<accession>A0A7W9C8G5</accession>
<feature type="domain" description="DUF1206" evidence="2">
    <location>
        <begin position="223"/>
        <end position="292"/>
    </location>
</feature>
<dbReference type="Proteomes" id="UP000527324">
    <property type="component" value="Unassembled WGS sequence"/>
</dbReference>
<feature type="domain" description="DUF1206" evidence="2">
    <location>
        <begin position="40"/>
        <end position="107"/>
    </location>
</feature>
<keyword evidence="1" id="KW-0472">Membrane</keyword>
<feature type="transmembrane region" description="Helical" evidence="1">
    <location>
        <begin position="266"/>
        <end position="287"/>
    </location>
</feature>
<gene>
    <name evidence="3" type="ORF">GGQ93_002775</name>
</gene>
<keyword evidence="4" id="KW-1185">Reference proteome</keyword>
<dbReference type="Pfam" id="PF06724">
    <property type="entry name" value="DUF1206"/>
    <property type="match status" value="3"/>
</dbReference>
<dbReference type="RefSeq" id="WP_183217799.1">
    <property type="nucleotide sequence ID" value="NZ_CAJFZW010000029.1"/>
</dbReference>
<keyword evidence="1" id="KW-1133">Transmembrane helix</keyword>
<feature type="transmembrane region" description="Helical" evidence="1">
    <location>
        <begin position="85"/>
        <end position="103"/>
    </location>
</feature>
<proteinExistence type="predicted"/>
<name>A0A7W9C8G5_9CAUL</name>
<keyword evidence="1" id="KW-0812">Transmembrane</keyword>
<evidence type="ECO:0000313" key="4">
    <source>
        <dbReference type="Proteomes" id="UP000527324"/>
    </source>
</evidence>
<dbReference type="InterPro" id="IPR009597">
    <property type="entry name" value="DUF1206"/>
</dbReference>
<feature type="transmembrane region" description="Helical" evidence="1">
    <location>
        <begin position="46"/>
        <end position="65"/>
    </location>
</feature>
<dbReference type="AlphaFoldDB" id="A0A7W9C8G5"/>
<evidence type="ECO:0000256" key="1">
    <source>
        <dbReference type="SAM" id="Phobius"/>
    </source>
</evidence>
<dbReference type="EMBL" id="JACHOQ010000009">
    <property type="protein sequence ID" value="MBB5741039.1"/>
    <property type="molecule type" value="Genomic_DNA"/>
</dbReference>
<evidence type="ECO:0000259" key="2">
    <source>
        <dbReference type="Pfam" id="PF06724"/>
    </source>
</evidence>